<dbReference type="NCBIfam" id="TIGR00952">
    <property type="entry name" value="S15_bact"/>
    <property type="match status" value="1"/>
</dbReference>
<comment type="caution">
    <text evidence="6">The sequence shown here is derived from an EMBL/GenBank/DDBJ whole genome shotgun (WGS) entry which is preliminary data.</text>
</comment>
<dbReference type="EMBL" id="JALJOQ010000158">
    <property type="protein sequence ID" value="KAK9792739.1"/>
    <property type="molecule type" value="Genomic_DNA"/>
</dbReference>
<dbReference type="GO" id="GO:0006412">
    <property type="term" value="P:translation"/>
    <property type="evidence" value="ECO:0007669"/>
    <property type="project" value="InterPro"/>
</dbReference>
<dbReference type="InterPro" id="IPR000589">
    <property type="entry name" value="Ribosomal_uS15"/>
</dbReference>
<dbReference type="SMART" id="SM01387">
    <property type="entry name" value="Ribosomal_S15"/>
    <property type="match status" value="1"/>
</dbReference>
<dbReference type="PANTHER" id="PTHR23321">
    <property type="entry name" value="RIBOSOMAL PROTEIN S15, BACTERIAL AND ORGANELLAR"/>
    <property type="match status" value="1"/>
</dbReference>
<dbReference type="AlphaFoldDB" id="A0AAW1NSQ8"/>
<evidence type="ECO:0000256" key="3">
    <source>
        <dbReference type="ARBA" id="ARBA00023274"/>
    </source>
</evidence>
<dbReference type="CDD" id="cd00353">
    <property type="entry name" value="Ribosomal_S15p_S13e"/>
    <property type="match status" value="1"/>
</dbReference>
<dbReference type="Proteomes" id="UP001465755">
    <property type="component" value="Unassembled WGS sequence"/>
</dbReference>
<keyword evidence="7" id="KW-1185">Reference proteome</keyword>
<dbReference type="GO" id="GO:0005840">
    <property type="term" value="C:ribosome"/>
    <property type="evidence" value="ECO:0007669"/>
    <property type="project" value="UniProtKB-KW"/>
</dbReference>
<dbReference type="Pfam" id="PF00312">
    <property type="entry name" value="Ribosomal_S15"/>
    <property type="match status" value="1"/>
</dbReference>
<name>A0AAW1NSQ8_9CHLO</name>
<evidence type="ECO:0000256" key="1">
    <source>
        <dbReference type="ARBA" id="ARBA00008434"/>
    </source>
</evidence>
<reference evidence="6 7" key="1">
    <citation type="journal article" date="2024" name="Nat. Commun.">
        <title>Phylogenomics reveals the evolutionary origins of lichenization in chlorophyte algae.</title>
        <authorList>
            <person name="Puginier C."/>
            <person name="Libourel C."/>
            <person name="Otte J."/>
            <person name="Skaloud P."/>
            <person name="Haon M."/>
            <person name="Grisel S."/>
            <person name="Petersen M."/>
            <person name="Berrin J.G."/>
            <person name="Delaux P.M."/>
            <person name="Dal Grande F."/>
            <person name="Keller J."/>
        </authorList>
    </citation>
    <scope>NUCLEOTIDE SEQUENCE [LARGE SCALE GENOMIC DNA]</scope>
    <source>
        <strain evidence="6 7">SAG 2036</strain>
    </source>
</reference>
<gene>
    <name evidence="6" type="ORF">WJX73_002703</name>
</gene>
<protein>
    <recommendedName>
        <fullName evidence="5">30S ribosomal protein S15</fullName>
    </recommendedName>
</protein>
<dbReference type="PROSITE" id="PS00362">
    <property type="entry name" value="RIBOSOMAL_S15"/>
    <property type="match status" value="1"/>
</dbReference>
<sequence length="174" mass="20165">MLLSRRGLSVASLFRLADIQTLLAREICSTSPCKEFRRGLDPVDRPDDAVAQARMQPDLVEQVMGERTLSQAEKVKQRLRDIAHEYQRFEGDTGSSEVQAASLTAKIAFMANHMDQHRKDYHSRRGLEAMLIRRRKLLQYLRRTDFDRYSALIVKLGLRDNYAKLDRLSARYSH</sequence>
<organism evidence="6 7">
    <name type="scientific">Symbiochloris irregularis</name>
    <dbReference type="NCBI Taxonomy" id="706552"/>
    <lineage>
        <taxon>Eukaryota</taxon>
        <taxon>Viridiplantae</taxon>
        <taxon>Chlorophyta</taxon>
        <taxon>core chlorophytes</taxon>
        <taxon>Trebouxiophyceae</taxon>
        <taxon>Trebouxiales</taxon>
        <taxon>Trebouxiaceae</taxon>
        <taxon>Symbiochloris</taxon>
    </lineage>
</organism>
<keyword evidence="3 4" id="KW-0687">Ribonucleoprotein</keyword>
<dbReference type="InterPro" id="IPR009068">
    <property type="entry name" value="uS15_NS1_RNA-bd_sf"/>
</dbReference>
<comment type="similarity">
    <text evidence="1 4">Belongs to the universal ribosomal protein uS15 family.</text>
</comment>
<evidence type="ECO:0000313" key="6">
    <source>
        <dbReference type="EMBL" id="KAK9792739.1"/>
    </source>
</evidence>
<dbReference type="Gene3D" id="1.10.287.10">
    <property type="entry name" value="S15/NS1, RNA-binding"/>
    <property type="match status" value="1"/>
</dbReference>
<proteinExistence type="inferred from homology"/>
<evidence type="ECO:0000313" key="7">
    <source>
        <dbReference type="Proteomes" id="UP001465755"/>
    </source>
</evidence>
<dbReference type="GO" id="GO:0003735">
    <property type="term" value="F:structural constituent of ribosome"/>
    <property type="evidence" value="ECO:0007669"/>
    <property type="project" value="InterPro"/>
</dbReference>
<dbReference type="HAMAP" id="MF_01343_B">
    <property type="entry name" value="Ribosomal_uS15_B"/>
    <property type="match status" value="1"/>
</dbReference>
<dbReference type="GO" id="GO:0005737">
    <property type="term" value="C:cytoplasm"/>
    <property type="evidence" value="ECO:0007669"/>
    <property type="project" value="UniProtKB-ARBA"/>
</dbReference>
<dbReference type="GO" id="GO:1990904">
    <property type="term" value="C:ribonucleoprotein complex"/>
    <property type="evidence" value="ECO:0007669"/>
    <property type="project" value="UniProtKB-KW"/>
</dbReference>
<evidence type="ECO:0000256" key="2">
    <source>
        <dbReference type="ARBA" id="ARBA00022980"/>
    </source>
</evidence>
<dbReference type="Gene3D" id="6.10.250.3130">
    <property type="match status" value="1"/>
</dbReference>
<accession>A0AAW1NSQ8</accession>
<evidence type="ECO:0000256" key="4">
    <source>
        <dbReference type="RuleBase" id="RU003919"/>
    </source>
</evidence>
<keyword evidence="2 4" id="KW-0689">Ribosomal protein</keyword>
<evidence type="ECO:0000256" key="5">
    <source>
        <dbReference type="RuleBase" id="RU003920"/>
    </source>
</evidence>
<dbReference type="SUPFAM" id="SSF47060">
    <property type="entry name" value="S15/NS1 RNA-binding domain"/>
    <property type="match status" value="1"/>
</dbReference>
<dbReference type="InterPro" id="IPR005290">
    <property type="entry name" value="Ribosomal_uS15_bac-type"/>
</dbReference>
<dbReference type="PANTHER" id="PTHR23321:SF26">
    <property type="entry name" value="SMALL RIBOSOMAL SUBUNIT PROTEIN US15M"/>
    <property type="match status" value="1"/>
</dbReference>